<dbReference type="InterPro" id="IPR038222">
    <property type="entry name" value="DHHA2_dom_sf"/>
</dbReference>
<evidence type="ECO:0000256" key="5">
    <source>
        <dbReference type="ARBA" id="ARBA00023211"/>
    </source>
</evidence>
<accession>E1F9B5</accession>
<dbReference type="GO" id="GO:0004427">
    <property type="term" value="F:inorganic diphosphate phosphatase activity"/>
    <property type="evidence" value="ECO:0007669"/>
    <property type="project" value="UniProtKB-EC"/>
</dbReference>
<dbReference type="OrthoDB" id="374045at2759"/>
<dbReference type="EC" id="3.6.1.1" evidence="2"/>
<name>E1F9B5_GIAIA</name>
<dbReference type="InterPro" id="IPR046342">
    <property type="entry name" value="CBS_dom_sf"/>
</dbReference>
<evidence type="ECO:0000259" key="10">
    <source>
        <dbReference type="PROSITE" id="PS51371"/>
    </source>
</evidence>
<keyword evidence="5" id="KW-0464">Manganese</keyword>
<dbReference type="SMART" id="SM00116">
    <property type="entry name" value="CBS"/>
    <property type="match status" value="2"/>
</dbReference>
<dbReference type="SUPFAM" id="SSF64182">
    <property type="entry name" value="DHH phosphoesterases"/>
    <property type="match status" value="1"/>
</dbReference>
<keyword evidence="8" id="KW-0129">CBS domain</keyword>
<dbReference type="AlphaFoldDB" id="E1F9B5"/>
<comment type="caution">
    <text evidence="11">The sequence shown here is derived from an EMBL/GenBank/DDBJ whole genome shotgun (WGS) entry which is preliminary data.</text>
</comment>
<dbReference type="GO" id="GO:0046872">
    <property type="term" value="F:metal ion binding"/>
    <property type="evidence" value="ECO:0007669"/>
    <property type="project" value="UniProtKB-KW"/>
</dbReference>
<dbReference type="Pfam" id="PF00571">
    <property type="entry name" value="CBS"/>
    <property type="match status" value="2"/>
</dbReference>
<protein>
    <recommendedName>
        <fullName evidence="2">inorganic diphosphatase</fullName>
        <ecNumber evidence="2">3.6.1.1</ecNumber>
    </recommendedName>
    <alternativeName>
        <fullName evidence="6">Pyrophosphate phospho-hydrolase</fullName>
    </alternativeName>
</protein>
<dbReference type="EMBL" id="ACVC01000476">
    <property type="protein sequence ID" value="EFO60955.1"/>
    <property type="molecule type" value="Genomic_DNA"/>
</dbReference>
<dbReference type="Gene3D" id="3.90.1640.10">
    <property type="entry name" value="inorganic pyrophosphatase (n-terminal core)"/>
    <property type="match status" value="2"/>
</dbReference>
<evidence type="ECO:0000313" key="11">
    <source>
        <dbReference type="EMBL" id="EFO60955.1"/>
    </source>
</evidence>
<dbReference type="VEuPathDB" id="GiardiaDB:GLP15_3312"/>
<dbReference type="PROSITE" id="PS51371">
    <property type="entry name" value="CBS"/>
    <property type="match status" value="2"/>
</dbReference>
<evidence type="ECO:0000256" key="9">
    <source>
        <dbReference type="SAM" id="MobiDB-lite"/>
    </source>
</evidence>
<feature type="compositionally biased region" description="Polar residues" evidence="9">
    <location>
        <begin position="169"/>
        <end position="183"/>
    </location>
</feature>
<keyword evidence="4" id="KW-0378">Hydrolase</keyword>
<comment type="catalytic activity">
    <reaction evidence="7">
        <text>diphosphate + H2O = 2 phosphate + H(+)</text>
        <dbReference type="Rhea" id="RHEA:24576"/>
        <dbReference type="ChEBI" id="CHEBI:15377"/>
        <dbReference type="ChEBI" id="CHEBI:15378"/>
        <dbReference type="ChEBI" id="CHEBI:33019"/>
        <dbReference type="ChEBI" id="CHEBI:43474"/>
        <dbReference type="EC" id="3.6.1.1"/>
    </reaction>
</comment>
<dbReference type="PANTHER" id="PTHR12112">
    <property type="entry name" value="BNIP - RELATED"/>
    <property type="match status" value="1"/>
</dbReference>
<dbReference type="Pfam" id="PF01368">
    <property type="entry name" value="DHH"/>
    <property type="match status" value="1"/>
</dbReference>
<organism evidence="11 12">
    <name type="scientific">Giardia intestinalis (strain P15)</name>
    <name type="common">Giardia lamblia</name>
    <dbReference type="NCBI Taxonomy" id="658858"/>
    <lineage>
        <taxon>Eukaryota</taxon>
        <taxon>Metamonada</taxon>
        <taxon>Diplomonadida</taxon>
        <taxon>Hexamitidae</taxon>
        <taxon>Giardiinae</taxon>
        <taxon>Giardia</taxon>
    </lineage>
</organism>
<dbReference type="SMART" id="SM01131">
    <property type="entry name" value="DHHA2"/>
    <property type="match status" value="1"/>
</dbReference>
<feature type="domain" description="CBS" evidence="10">
    <location>
        <begin position="362"/>
        <end position="420"/>
    </location>
</feature>
<evidence type="ECO:0000256" key="7">
    <source>
        <dbReference type="ARBA" id="ARBA00047820"/>
    </source>
</evidence>
<dbReference type="SUPFAM" id="SSF54631">
    <property type="entry name" value="CBS-domain pair"/>
    <property type="match status" value="1"/>
</dbReference>
<feature type="region of interest" description="Disordered" evidence="9">
    <location>
        <begin position="169"/>
        <end position="188"/>
    </location>
</feature>
<dbReference type="PANTHER" id="PTHR12112:SF22">
    <property type="entry name" value="MANGANESE-DEPENDENT INORGANIC PYROPHOSPHATASE-RELATED"/>
    <property type="match status" value="1"/>
</dbReference>
<dbReference type="Proteomes" id="UP000008974">
    <property type="component" value="Unassembled WGS sequence"/>
</dbReference>
<dbReference type="OMA" id="NQPLGCT"/>
<feature type="domain" description="CBS" evidence="10">
    <location>
        <begin position="83"/>
        <end position="140"/>
    </location>
</feature>
<dbReference type="InterPro" id="IPR000644">
    <property type="entry name" value="CBS_dom"/>
</dbReference>
<dbReference type="Gene3D" id="3.10.310.20">
    <property type="entry name" value="DHHA2 domain"/>
    <property type="match status" value="1"/>
</dbReference>
<sequence>METADLVQEQPAPIVVIGRKNPNSDSILSAVAYAHLLQRLMPHRTITAAAAGPINAQASYVLKRFKTKSPEIILDITPRAQHFNKDQLVALTEDEPLSRALELYSIYKFHVLPVVNSQDQCIGQIALTDMFSDFLRPHREGDLKSVITSLNTVKKTVRGRFLFSSSIGNKSSSTPVQHGQSGQPGHDQIRRYNIITPVTVPEYFATQTSHFTPEDWQSCIFVVGHYPEVIDIIIRKGGGCIVLSRSSHVIVTANSLDNLVNDSDSSDDEFGDNDQDPRSSLSYSNLLTTPSLNSALTTPTIGTVDIGIRRNSSNSALSSSRIFTEELINILKQGKTSIILTNMAVSSAAILVKQSTPVGLYVNKSKHLIVPDTMMLSEIRKKFATTKERAVCVVDSSTNKLTGVVTDMDLTKKTLIEVVLVDHNDIGDSVQGIKSNGVDIIEIIDHHKLNNPTTPTPIKVTIDQVGSTCTIVTKMFRDNGIVPPVNIAGLLLSGIICDTIGLKSQTTTISDKKMCDYLSQIVGVSRHELSQEIFTASSVLMNCQNKEKLVRSDILSFDFPNKREKKFAIAELQITQYDILSQGTLAELLSIAEKIKVHDKYQFVAILATNIDPKQSGWSSLIFYSGPDSLIAELGYTLFNGMDGIYESHDITSRKKQLLPHILSALSTLVLERDDL</sequence>
<evidence type="ECO:0000256" key="3">
    <source>
        <dbReference type="ARBA" id="ARBA00022723"/>
    </source>
</evidence>
<proteinExistence type="predicted"/>
<feature type="region of interest" description="Disordered" evidence="9">
    <location>
        <begin position="262"/>
        <end position="285"/>
    </location>
</feature>
<evidence type="ECO:0000313" key="12">
    <source>
        <dbReference type="Proteomes" id="UP000008974"/>
    </source>
</evidence>
<evidence type="ECO:0000256" key="2">
    <source>
        <dbReference type="ARBA" id="ARBA00012146"/>
    </source>
</evidence>
<dbReference type="FunFam" id="3.90.1640.10:FF:000001">
    <property type="entry name" value="Probable manganese-dependent inorganic pyrophosphatase"/>
    <property type="match status" value="1"/>
</dbReference>
<evidence type="ECO:0000256" key="8">
    <source>
        <dbReference type="PROSITE-ProRule" id="PRU00703"/>
    </source>
</evidence>
<dbReference type="InterPro" id="IPR001667">
    <property type="entry name" value="DDH_dom"/>
</dbReference>
<dbReference type="GO" id="GO:0005737">
    <property type="term" value="C:cytoplasm"/>
    <property type="evidence" value="ECO:0007669"/>
    <property type="project" value="InterPro"/>
</dbReference>
<gene>
    <name evidence="11" type="ORF">GLP15_3312</name>
</gene>
<dbReference type="Pfam" id="PF02833">
    <property type="entry name" value="DHHA2"/>
    <property type="match status" value="1"/>
</dbReference>
<dbReference type="InterPro" id="IPR004097">
    <property type="entry name" value="DHHA2"/>
</dbReference>
<reference evidence="11 12" key="1">
    <citation type="journal article" date="2010" name="BMC Genomics">
        <title>Genome analysis and comparative genomics of a Giardia intestinalis assemblage E isolate.</title>
        <authorList>
            <person name="Jerlstrom-Hultqvist J."/>
            <person name="Franzen O."/>
            <person name="Ankarklev J."/>
            <person name="Xu F."/>
            <person name="Nohynkova E."/>
            <person name="Andersson J.O."/>
            <person name="Svard S.G."/>
            <person name="Andersson B."/>
        </authorList>
    </citation>
    <scope>NUCLEOTIDE SEQUENCE [LARGE SCALE GENOMIC DNA]</scope>
    <source>
        <strain evidence="11 12">P15</strain>
    </source>
</reference>
<feature type="compositionally biased region" description="Acidic residues" evidence="9">
    <location>
        <begin position="264"/>
        <end position="274"/>
    </location>
</feature>
<evidence type="ECO:0000256" key="4">
    <source>
        <dbReference type="ARBA" id="ARBA00022801"/>
    </source>
</evidence>
<evidence type="ECO:0000256" key="6">
    <source>
        <dbReference type="ARBA" id="ARBA00032535"/>
    </source>
</evidence>
<dbReference type="InterPro" id="IPR038763">
    <property type="entry name" value="DHH_sf"/>
</dbReference>
<evidence type="ECO:0000256" key="1">
    <source>
        <dbReference type="ARBA" id="ARBA00001936"/>
    </source>
</evidence>
<keyword evidence="3" id="KW-0479">Metal-binding</keyword>
<comment type="cofactor">
    <cofactor evidence="1">
        <name>Mn(2+)</name>
        <dbReference type="ChEBI" id="CHEBI:29035"/>
    </cofactor>
</comment>